<sequence>MLLQAPGIPPVPKNKLCLLPMERPSFWPRLLPKRQLDPATVENWEQRIIWWCSWLPSQRSGVRIQVWAKSINHCSSLSTQLQVATFLRPSKIKGGEENNSKLPQPYAKNNQDPIPGSSILLLNMGPSLLFTVENKF</sequence>
<comment type="caution">
    <text evidence="1">The sequence shown here is derived from an EMBL/GenBank/DDBJ whole genome shotgun (WGS) entry which is preliminary data.</text>
</comment>
<accession>A0AAV3Y5L4</accession>
<keyword evidence="2" id="KW-1185">Reference proteome</keyword>
<evidence type="ECO:0000313" key="1">
    <source>
        <dbReference type="EMBL" id="GFN78104.1"/>
    </source>
</evidence>
<name>A0AAV3Y5L4_9GAST</name>
<organism evidence="1 2">
    <name type="scientific">Plakobranchus ocellatus</name>
    <dbReference type="NCBI Taxonomy" id="259542"/>
    <lineage>
        <taxon>Eukaryota</taxon>
        <taxon>Metazoa</taxon>
        <taxon>Spiralia</taxon>
        <taxon>Lophotrochozoa</taxon>
        <taxon>Mollusca</taxon>
        <taxon>Gastropoda</taxon>
        <taxon>Heterobranchia</taxon>
        <taxon>Euthyneura</taxon>
        <taxon>Panpulmonata</taxon>
        <taxon>Sacoglossa</taxon>
        <taxon>Placobranchoidea</taxon>
        <taxon>Plakobranchidae</taxon>
        <taxon>Plakobranchus</taxon>
    </lineage>
</organism>
<dbReference type="Proteomes" id="UP000735302">
    <property type="component" value="Unassembled WGS sequence"/>
</dbReference>
<protein>
    <submittedName>
        <fullName evidence="1">Uncharacterized protein</fullName>
    </submittedName>
</protein>
<gene>
    <name evidence="1" type="ORF">PoB_000461000</name>
</gene>
<evidence type="ECO:0000313" key="2">
    <source>
        <dbReference type="Proteomes" id="UP000735302"/>
    </source>
</evidence>
<dbReference type="EMBL" id="BLXT01000545">
    <property type="protein sequence ID" value="GFN78104.1"/>
    <property type="molecule type" value="Genomic_DNA"/>
</dbReference>
<reference evidence="1 2" key="1">
    <citation type="journal article" date="2021" name="Elife">
        <title>Chloroplast acquisition without the gene transfer in kleptoplastic sea slugs, Plakobranchus ocellatus.</title>
        <authorList>
            <person name="Maeda T."/>
            <person name="Takahashi S."/>
            <person name="Yoshida T."/>
            <person name="Shimamura S."/>
            <person name="Takaki Y."/>
            <person name="Nagai Y."/>
            <person name="Toyoda A."/>
            <person name="Suzuki Y."/>
            <person name="Arimoto A."/>
            <person name="Ishii H."/>
            <person name="Satoh N."/>
            <person name="Nishiyama T."/>
            <person name="Hasebe M."/>
            <person name="Maruyama T."/>
            <person name="Minagawa J."/>
            <person name="Obokata J."/>
            <person name="Shigenobu S."/>
        </authorList>
    </citation>
    <scope>NUCLEOTIDE SEQUENCE [LARGE SCALE GENOMIC DNA]</scope>
</reference>
<dbReference type="AlphaFoldDB" id="A0AAV3Y5L4"/>
<proteinExistence type="predicted"/>